<keyword evidence="2" id="KW-0808">Transferase</keyword>
<dbReference type="SUPFAM" id="SSF53335">
    <property type="entry name" value="S-adenosyl-L-methionine-dependent methyltransferases"/>
    <property type="match status" value="1"/>
</dbReference>
<dbReference type="AlphaFoldDB" id="A0A975NF69"/>
<evidence type="ECO:0000259" key="1">
    <source>
        <dbReference type="Pfam" id="PF13649"/>
    </source>
</evidence>
<evidence type="ECO:0000313" key="3">
    <source>
        <dbReference type="Proteomes" id="UP000680839"/>
    </source>
</evidence>
<organism evidence="2 3">
    <name type="scientific">Bradyrhizobium sediminis</name>
    <dbReference type="NCBI Taxonomy" id="2840469"/>
    <lineage>
        <taxon>Bacteria</taxon>
        <taxon>Pseudomonadati</taxon>
        <taxon>Pseudomonadota</taxon>
        <taxon>Alphaproteobacteria</taxon>
        <taxon>Hyphomicrobiales</taxon>
        <taxon>Nitrobacteraceae</taxon>
        <taxon>Bradyrhizobium</taxon>
    </lineage>
</organism>
<dbReference type="InterPro" id="IPR029063">
    <property type="entry name" value="SAM-dependent_MTases_sf"/>
</dbReference>
<dbReference type="Proteomes" id="UP000680839">
    <property type="component" value="Chromosome"/>
</dbReference>
<dbReference type="Gene3D" id="3.40.50.150">
    <property type="entry name" value="Vaccinia Virus protein VP39"/>
    <property type="match status" value="1"/>
</dbReference>
<protein>
    <submittedName>
        <fullName evidence="2">Class I SAM-dependent methyltransferase</fullName>
    </submittedName>
</protein>
<keyword evidence="2" id="KW-0489">Methyltransferase</keyword>
<sequence length="269" mass="29101">MSNDAAGFIGNIPQYYDQGLGPNIFADYAADIAQRTAAGNPLRVLETAAGTGIVTRRLRDALPADAHLIATDLNPPMLDIARAKFGAGERVAFQPADAVALPFAEESFDAVVCQFGIMFFPDKARSCAEVFRALAPGGRYLFSVWDSHRHNPFGRIAHEVAGSFFPADPPQFYNVPFSCHQIDPIKEMLLAAGFDDLGIAVVRLNKVIADTAGFAQALIFGNPLIEQIRARGGVEPQRIVDAMLQAVRREFGGGRMPLQAIVFSATKPR</sequence>
<dbReference type="EMBL" id="CP076134">
    <property type="protein sequence ID" value="QWG14027.1"/>
    <property type="molecule type" value="Genomic_DNA"/>
</dbReference>
<dbReference type="GO" id="GO:0008168">
    <property type="term" value="F:methyltransferase activity"/>
    <property type="evidence" value="ECO:0007669"/>
    <property type="project" value="UniProtKB-KW"/>
</dbReference>
<dbReference type="GO" id="GO:0032259">
    <property type="term" value="P:methylation"/>
    <property type="evidence" value="ECO:0007669"/>
    <property type="project" value="UniProtKB-KW"/>
</dbReference>
<dbReference type="RefSeq" id="WP_215622681.1">
    <property type="nucleotide sequence ID" value="NZ_CP076134.1"/>
</dbReference>
<feature type="domain" description="Methyltransferase" evidence="1">
    <location>
        <begin position="44"/>
        <end position="138"/>
    </location>
</feature>
<evidence type="ECO:0000313" key="2">
    <source>
        <dbReference type="EMBL" id="QWG14027.1"/>
    </source>
</evidence>
<reference evidence="2" key="1">
    <citation type="submission" date="2021-06" db="EMBL/GenBank/DDBJ databases">
        <title>Bradyrhizobium sp. S2-20-1 Genome sequencing.</title>
        <authorList>
            <person name="Jin L."/>
        </authorList>
    </citation>
    <scope>NUCLEOTIDE SEQUENCE</scope>
    <source>
        <strain evidence="2">S2-20-1</strain>
    </source>
</reference>
<proteinExistence type="predicted"/>
<dbReference type="InterPro" id="IPR041698">
    <property type="entry name" value="Methyltransf_25"/>
</dbReference>
<gene>
    <name evidence="2" type="ORF">KMZ29_04810</name>
</gene>
<name>A0A975NF69_9BRAD</name>
<dbReference type="Pfam" id="PF13649">
    <property type="entry name" value="Methyltransf_25"/>
    <property type="match status" value="1"/>
</dbReference>
<dbReference type="PANTHER" id="PTHR43591">
    <property type="entry name" value="METHYLTRANSFERASE"/>
    <property type="match status" value="1"/>
</dbReference>
<accession>A0A975NF69</accession>
<dbReference type="CDD" id="cd02440">
    <property type="entry name" value="AdoMet_MTases"/>
    <property type="match status" value="1"/>
</dbReference>